<feature type="domain" description="GH16" evidence="2">
    <location>
        <begin position="12"/>
        <end position="277"/>
    </location>
</feature>
<dbReference type="Proteomes" id="UP000632222">
    <property type="component" value="Unassembled WGS sequence"/>
</dbReference>
<protein>
    <recommendedName>
        <fullName evidence="2">GH16 domain-containing protein</fullName>
    </recommendedName>
</protein>
<dbReference type="Gene3D" id="2.60.120.200">
    <property type="match status" value="1"/>
</dbReference>
<organism evidence="3 4">
    <name type="scientific">Deinococcus roseus</name>
    <dbReference type="NCBI Taxonomy" id="392414"/>
    <lineage>
        <taxon>Bacteria</taxon>
        <taxon>Thermotogati</taxon>
        <taxon>Deinococcota</taxon>
        <taxon>Deinococci</taxon>
        <taxon>Deinococcales</taxon>
        <taxon>Deinococcaceae</taxon>
        <taxon>Deinococcus</taxon>
    </lineage>
</organism>
<dbReference type="CDD" id="cd00413">
    <property type="entry name" value="Glyco_hydrolase_16"/>
    <property type="match status" value="1"/>
</dbReference>
<dbReference type="PANTHER" id="PTHR10963:SF55">
    <property type="entry name" value="GLYCOSIDE HYDROLASE FAMILY 16 PROTEIN"/>
    <property type="match status" value="1"/>
</dbReference>
<dbReference type="PROSITE" id="PS51762">
    <property type="entry name" value="GH16_2"/>
    <property type="match status" value="1"/>
</dbReference>
<dbReference type="InterPro" id="IPR013320">
    <property type="entry name" value="ConA-like_dom_sf"/>
</dbReference>
<dbReference type="InterPro" id="IPR000757">
    <property type="entry name" value="Beta-glucanase-like"/>
</dbReference>
<comment type="caution">
    <text evidence="3">The sequence shown here is derived from an EMBL/GenBank/DDBJ whole genome shotgun (WGS) entry which is preliminary data.</text>
</comment>
<evidence type="ECO:0000313" key="4">
    <source>
        <dbReference type="Proteomes" id="UP000632222"/>
    </source>
</evidence>
<keyword evidence="4" id="KW-1185">Reference proteome</keyword>
<evidence type="ECO:0000259" key="2">
    <source>
        <dbReference type="PROSITE" id="PS51762"/>
    </source>
</evidence>
<reference evidence="4" key="1">
    <citation type="journal article" date="2019" name="Int. J. Syst. Evol. Microbiol.">
        <title>The Global Catalogue of Microorganisms (GCM) 10K type strain sequencing project: providing services to taxonomists for standard genome sequencing and annotation.</title>
        <authorList>
            <consortium name="The Broad Institute Genomics Platform"/>
            <consortium name="The Broad Institute Genome Sequencing Center for Infectious Disease"/>
            <person name="Wu L."/>
            <person name="Ma J."/>
        </authorList>
    </citation>
    <scope>NUCLEOTIDE SEQUENCE [LARGE SCALE GENOMIC DNA]</scope>
    <source>
        <strain evidence="4">JCM 14370</strain>
    </source>
</reference>
<dbReference type="SUPFAM" id="SSF49899">
    <property type="entry name" value="Concanavalin A-like lectins/glucanases"/>
    <property type="match status" value="1"/>
</dbReference>
<comment type="similarity">
    <text evidence="1">Belongs to the glycosyl hydrolase 16 family.</text>
</comment>
<accession>A0ABQ2D228</accession>
<dbReference type="RefSeq" id="WP_189003941.1">
    <property type="nucleotide sequence ID" value="NZ_BMOD01000012.1"/>
</dbReference>
<name>A0ABQ2D228_9DEIO</name>
<evidence type="ECO:0000256" key="1">
    <source>
        <dbReference type="ARBA" id="ARBA00006865"/>
    </source>
</evidence>
<gene>
    <name evidence="3" type="ORF">GCM10008938_31120</name>
</gene>
<dbReference type="InterPro" id="IPR050546">
    <property type="entry name" value="Glycosyl_Hydrlase_16"/>
</dbReference>
<dbReference type="Pfam" id="PF00722">
    <property type="entry name" value="Glyco_hydro_16"/>
    <property type="match status" value="1"/>
</dbReference>
<dbReference type="PANTHER" id="PTHR10963">
    <property type="entry name" value="GLYCOSYL HYDROLASE-RELATED"/>
    <property type="match status" value="1"/>
</dbReference>
<dbReference type="EMBL" id="BMOD01000012">
    <property type="protein sequence ID" value="GGJ42732.1"/>
    <property type="molecule type" value="Genomic_DNA"/>
</dbReference>
<evidence type="ECO:0000313" key="3">
    <source>
        <dbReference type="EMBL" id="GGJ42732.1"/>
    </source>
</evidence>
<sequence length="277" mass="31858">MTVDAPFEKHIGDFPVNPLEKPGYQLEFSEEFDQDTLNRQHWLPRYLPQWSTPDRTEARYSLTGHSLKLHIDQDQQPWNPAFDGPLRVSNLQTGCFSGPLGSPNGQHRFKPDLKVITPQPEVHLYTPQYGYFEVRLKAVPIPGYMAALWMIGFEDQPEKSAEICICEIFGNQMTPDSAVVGYGVHPFGDPGIQDEFYKDTLPIDASCYHTYAVDWTETHIDFHVDNVKIRTIEQSPAYPMQFMLNIYEIPSQLGPDSQPDVWPKTMEVEHLRGYRKL</sequence>
<proteinExistence type="inferred from homology"/>